<dbReference type="GO" id="GO:0004540">
    <property type="term" value="F:RNA nuclease activity"/>
    <property type="evidence" value="ECO:0007669"/>
    <property type="project" value="InterPro"/>
</dbReference>
<dbReference type="EMBL" id="BFEA01000751">
    <property type="protein sequence ID" value="GBG89642.1"/>
    <property type="molecule type" value="Genomic_DNA"/>
</dbReference>
<feature type="domain" description="C2H2-type" evidence="3">
    <location>
        <begin position="310"/>
        <end position="338"/>
    </location>
</feature>
<dbReference type="PROSITE" id="PS50157">
    <property type="entry name" value="ZINC_FINGER_C2H2_2"/>
    <property type="match status" value="1"/>
</dbReference>
<reference evidence="4 5" key="1">
    <citation type="journal article" date="2018" name="Cell">
        <title>The Chara Genome: Secondary Complexity and Implications for Plant Terrestrialization.</title>
        <authorList>
            <person name="Nishiyama T."/>
            <person name="Sakayama H."/>
            <person name="Vries J.D."/>
            <person name="Buschmann H."/>
            <person name="Saint-Marcoux D."/>
            <person name="Ullrich K.K."/>
            <person name="Haas F.B."/>
            <person name="Vanderstraeten L."/>
            <person name="Becker D."/>
            <person name="Lang D."/>
            <person name="Vosolsobe S."/>
            <person name="Rombauts S."/>
            <person name="Wilhelmsson P.K.I."/>
            <person name="Janitza P."/>
            <person name="Kern R."/>
            <person name="Heyl A."/>
            <person name="Rumpler F."/>
            <person name="Villalobos L.I.A.C."/>
            <person name="Clay J.M."/>
            <person name="Skokan R."/>
            <person name="Toyoda A."/>
            <person name="Suzuki Y."/>
            <person name="Kagoshima H."/>
            <person name="Schijlen E."/>
            <person name="Tajeshwar N."/>
            <person name="Catarino B."/>
            <person name="Hetherington A.J."/>
            <person name="Saltykova A."/>
            <person name="Bonnot C."/>
            <person name="Breuninger H."/>
            <person name="Symeonidi A."/>
            <person name="Radhakrishnan G.V."/>
            <person name="Van Nieuwerburgh F."/>
            <person name="Deforce D."/>
            <person name="Chang C."/>
            <person name="Karol K.G."/>
            <person name="Hedrich R."/>
            <person name="Ulvskov P."/>
            <person name="Glockner G."/>
            <person name="Delwiche C.F."/>
            <person name="Petrasek J."/>
            <person name="Van de Peer Y."/>
            <person name="Friml J."/>
            <person name="Beilby M."/>
            <person name="Dolan L."/>
            <person name="Kohara Y."/>
            <person name="Sugano S."/>
            <person name="Fujiyama A."/>
            <person name="Delaux P.-M."/>
            <person name="Quint M."/>
            <person name="TheiBen G."/>
            <person name="Hagemann M."/>
            <person name="Harholt J."/>
            <person name="Dunand C."/>
            <person name="Zachgo S."/>
            <person name="Langdale J."/>
            <person name="Maumus F."/>
            <person name="Straeten D.V.D."/>
            <person name="Gould S.B."/>
            <person name="Rensing S.A."/>
        </authorList>
    </citation>
    <scope>NUCLEOTIDE SEQUENCE [LARGE SCALE GENOMIC DNA]</scope>
    <source>
        <strain evidence="4 5">S276</strain>
    </source>
</reference>
<dbReference type="AlphaFoldDB" id="A0A388M596"/>
<dbReference type="GO" id="GO:0008270">
    <property type="term" value="F:zinc ion binding"/>
    <property type="evidence" value="ECO:0007669"/>
    <property type="project" value="UniProtKB-KW"/>
</dbReference>
<gene>
    <name evidence="4" type="ORF">CBR_g49431</name>
</gene>
<keyword evidence="1" id="KW-0863">Zinc-finger</keyword>
<proteinExistence type="predicted"/>
<dbReference type="PANTHER" id="PTHR35744">
    <property type="entry name" value="C2H2-TYPE DOMAIN-CONTAINING PROTEIN"/>
    <property type="match status" value="1"/>
</dbReference>
<feature type="compositionally biased region" description="Basic and acidic residues" evidence="2">
    <location>
        <begin position="199"/>
        <end position="208"/>
    </location>
</feature>
<comment type="caution">
    <text evidence="4">The sequence shown here is derived from an EMBL/GenBank/DDBJ whole genome shotgun (WGS) entry which is preliminary data.</text>
</comment>
<dbReference type="STRING" id="69332.A0A388M596"/>
<evidence type="ECO:0000313" key="4">
    <source>
        <dbReference type="EMBL" id="GBG89642.1"/>
    </source>
</evidence>
<feature type="compositionally biased region" description="Low complexity" evidence="2">
    <location>
        <begin position="529"/>
        <end position="538"/>
    </location>
</feature>
<organism evidence="4 5">
    <name type="scientific">Chara braunii</name>
    <name type="common">Braun's stonewort</name>
    <dbReference type="NCBI Taxonomy" id="69332"/>
    <lineage>
        <taxon>Eukaryota</taxon>
        <taxon>Viridiplantae</taxon>
        <taxon>Streptophyta</taxon>
        <taxon>Charophyceae</taxon>
        <taxon>Charales</taxon>
        <taxon>Characeae</taxon>
        <taxon>Chara</taxon>
    </lineage>
</organism>
<dbReference type="PANTHER" id="PTHR35744:SF4">
    <property type="entry name" value="OS04G0464600 PROTEIN"/>
    <property type="match status" value="1"/>
</dbReference>
<keyword evidence="1" id="KW-0862">Zinc</keyword>
<keyword evidence="1" id="KW-0479">Metal-binding</keyword>
<evidence type="ECO:0000259" key="3">
    <source>
        <dbReference type="PROSITE" id="PS50157"/>
    </source>
</evidence>
<feature type="compositionally biased region" description="Basic and acidic residues" evidence="2">
    <location>
        <begin position="139"/>
        <end position="163"/>
    </location>
</feature>
<feature type="compositionally biased region" description="Acidic residues" evidence="2">
    <location>
        <begin position="553"/>
        <end position="588"/>
    </location>
</feature>
<feature type="region of interest" description="Disordered" evidence="2">
    <location>
        <begin position="124"/>
        <end position="212"/>
    </location>
</feature>
<evidence type="ECO:0000256" key="1">
    <source>
        <dbReference type="PROSITE-ProRule" id="PRU00042"/>
    </source>
</evidence>
<dbReference type="InterPro" id="IPR021139">
    <property type="entry name" value="NYN"/>
</dbReference>
<dbReference type="Gene3D" id="3.40.50.1010">
    <property type="entry name" value="5'-nuclease"/>
    <property type="match status" value="1"/>
</dbReference>
<dbReference type="Gramene" id="GBG89642">
    <property type="protein sequence ID" value="GBG89642"/>
    <property type="gene ID" value="CBR_g49431"/>
</dbReference>
<dbReference type="OrthoDB" id="2020510at2759"/>
<accession>A0A388M596</accession>
<feature type="region of interest" description="Disordered" evidence="2">
    <location>
        <begin position="524"/>
        <end position="597"/>
    </location>
</feature>
<evidence type="ECO:0000256" key="2">
    <source>
        <dbReference type="SAM" id="MobiDB-lite"/>
    </source>
</evidence>
<dbReference type="PROSITE" id="PS00028">
    <property type="entry name" value="ZINC_FINGER_C2H2_1"/>
    <property type="match status" value="1"/>
</dbReference>
<dbReference type="Proteomes" id="UP000265515">
    <property type="component" value="Unassembled WGS sequence"/>
</dbReference>
<protein>
    <recommendedName>
        <fullName evidence="3">C2H2-type domain-containing protein</fullName>
    </recommendedName>
</protein>
<evidence type="ECO:0000313" key="5">
    <source>
        <dbReference type="Proteomes" id="UP000265515"/>
    </source>
</evidence>
<name>A0A388M596_CHABU</name>
<keyword evidence="5" id="KW-1185">Reference proteome</keyword>
<dbReference type="Pfam" id="PF01936">
    <property type="entry name" value="NYN"/>
    <property type="match status" value="1"/>
</dbReference>
<sequence>MMASSAVLQKSWSSGAIFEAMVMMKSVSAGHCRLLGCGTLTRQPSKLAKAGYFRHHGQVLTDFVKPRGSIPSRRWFSPCPCTSSSSSPLFSLFHAVPLSRVLQSYPGWLLHSARDWPTPLQVHRRAAAAAAGGGGGGRGRGESRDYQSGSKHDKEHQYEDRGGPVRKPPPSPRVRQQAPQQTVRGGAWQQRTPPWVTADGRELPRGAAEDENGYGDPFSVDEDEHLVLRPTVGIYWDLDNKPPQFIDPRVAASRLRECVAGLGDVVEYLAFANRHAFEYVPTWVREERKAMRELSRAEKMGAVPVAGEPYVCGMCGRKCRTHADLRKHFKQLHEREQKKRLNTINAQRGKKRKKKAELLAAKNSRYVEAARGIVLPKRGYGLMPDLKRSGVGVQLVKQGPEAADMEITKAVMKALERRIDWICLVSDDRGFEDLLRDARSRLCKTVVIGDSVGLKRAADLSLSWMDVQAGNCVGSAGGQAAENRAMAEAWKRRNSEALVEIHGKDVDFWNGWGDEDDVAERRIPREMSSRSQQQWSRRAPGASAFASRRIFTIDDDETDDEEGEEEHLEDGDDDEEDDDDDGLYEPDWDAGNLRWNRPDRDRMADHIRRYRYSE</sequence>
<dbReference type="InterPro" id="IPR013087">
    <property type="entry name" value="Znf_C2H2_type"/>
</dbReference>